<dbReference type="GO" id="GO:0005886">
    <property type="term" value="C:plasma membrane"/>
    <property type="evidence" value="ECO:0007669"/>
    <property type="project" value="UniProtKB-SubCell"/>
</dbReference>
<gene>
    <name evidence="8" type="ORF">EFW17_01395</name>
</gene>
<proteinExistence type="predicted"/>
<accession>A0A3N0EHY2</accession>
<dbReference type="PANTHER" id="PTHR43124:SF3">
    <property type="entry name" value="CHLORAMPHENICOL EFFLUX PUMP RV0191"/>
    <property type="match status" value="1"/>
</dbReference>
<feature type="transmembrane region" description="Helical" evidence="6">
    <location>
        <begin position="157"/>
        <end position="179"/>
    </location>
</feature>
<feature type="transmembrane region" description="Helical" evidence="6">
    <location>
        <begin position="125"/>
        <end position="145"/>
    </location>
</feature>
<comment type="caution">
    <text evidence="8">The sequence shown here is derived from an EMBL/GenBank/DDBJ whole genome shotgun (WGS) entry which is preliminary data.</text>
</comment>
<evidence type="ECO:0000256" key="1">
    <source>
        <dbReference type="ARBA" id="ARBA00004651"/>
    </source>
</evidence>
<evidence type="ECO:0000313" key="9">
    <source>
        <dbReference type="Proteomes" id="UP000269198"/>
    </source>
</evidence>
<dbReference type="EMBL" id="RJMB01000001">
    <property type="protein sequence ID" value="RNL87496.1"/>
    <property type="molecule type" value="Genomic_DNA"/>
</dbReference>
<dbReference type="AlphaFoldDB" id="A0A3N0EHY2"/>
<keyword evidence="5 6" id="KW-0472">Membrane</keyword>
<keyword evidence="2" id="KW-1003">Cell membrane</keyword>
<dbReference type="GO" id="GO:0022857">
    <property type="term" value="F:transmembrane transporter activity"/>
    <property type="evidence" value="ECO:0007669"/>
    <property type="project" value="InterPro"/>
</dbReference>
<dbReference type="Proteomes" id="UP000269198">
    <property type="component" value="Unassembled WGS sequence"/>
</dbReference>
<dbReference type="InterPro" id="IPR011701">
    <property type="entry name" value="MFS"/>
</dbReference>
<feature type="transmembrane region" description="Helical" evidence="6">
    <location>
        <begin position="296"/>
        <end position="314"/>
    </location>
</feature>
<dbReference type="PANTHER" id="PTHR43124">
    <property type="entry name" value="PURINE EFFLUX PUMP PBUE"/>
    <property type="match status" value="1"/>
</dbReference>
<evidence type="ECO:0000313" key="8">
    <source>
        <dbReference type="EMBL" id="RNL87496.1"/>
    </source>
</evidence>
<protein>
    <submittedName>
        <fullName evidence="8">MFS transporter</fullName>
    </submittedName>
</protein>
<feature type="transmembrane region" description="Helical" evidence="6">
    <location>
        <begin position="227"/>
        <end position="250"/>
    </location>
</feature>
<evidence type="ECO:0000256" key="2">
    <source>
        <dbReference type="ARBA" id="ARBA00022475"/>
    </source>
</evidence>
<evidence type="ECO:0000256" key="5">
    <source>
        <dbReference type="ARBA" id="ARBA00023136"/>
    </source>
</evidence>
<evidence type="ECO:0000256" key="4">
    <source>
        <dbReference type="ARBA" id="ARBA00022989"/>
    </source>
</evidence>
<keyword evidence="4 6" id="KW-1133">Transmembrane helix</keyword>
<dbReference type="InterPro" id="IPR036259">
    <property type="entry name" value="MFS_trans_sf"/>
</dbReference>
<sequence length="422" mass="42641">MPVTRRNLPQFFASHSLVPMTGIFWRRHLVLWVLLLASTLGVMAGATVAPVLALIQNDLDVSGTAAGFIITTHGLTIAVTSPLVGCAIDRWGVRAPLGAGLVLYGLGGGAGLVAPDYPSLIASRFALGLGASVVFTGTTVALLTLYQGSMRDRVMGWRTTATTAGGVLWPLLAGVLGGVSWHAAFGIYLVGIPLGVAALLAMPTGASPGSGPGETSGGLFGLLRTSPALLGLAGIVLASGIMMYVPAVFLPKRLEEIGITSPFLVAVYGVTLAAVTASLVGLVYARVRARLSHAAILRLAAVSWLGAFLLYGTVSHPVPLLLAPAFAGVGNALAMPALTVLIADHAPAGLRGRATSLQGTAMFTGQFLSPLLAGPLIAATSHTTGFLAAGGVAAAVLTTATLTRVAATPEPAEPAESSPAPS</sequence>
<dbReference type="SUPFAM" id="SSF103473">
    <property type="entry name" value="MFS general substrate transporter"/>
    <property type="match status" value="1"/>
</dbReference>
<dbReference type="Gene3D" id="1.20.1250.20">
    <property type="entry name" value="MFS general substrate transporter like domains"/>
    <property type="match status" value="1"/>
</dbReference>
<dbReference type="OrthoDB" id="9812221at2"/>
<feature type="domain" description="Major facilitator superfamily (MFS) profile" evidence="7">
    <location>
        <begin position="30"/>
        <end position="412"/>
    </location>
</feature>
<evidence type="ECO:0000259" key="7">
    <source>
        <dbReference type="PROSITE" id="PS50850"/>
    </source>
</evidence>
<feature type="transmembrane region" description="Helical" evidence="6">
    <location>
        <begin position="262"/>
        <end position="284"/>
    </location>
</feature>
<evidence type="ECO:0000256" key="6">
    <source>
        <dbReference type="SAM" id="Phobius"/>
    </source>
</evidence>
<organism evidence="8 9">
    <name type="scientific">Halostreptopolyspora alba</name>
    <dbReference type="NCBI Taxonomy" id="2487137"/>
    <lineage>
        <taxon>Bacteria</taxon>
        <taxon>Bacillati</taxon>
        <taxon>Actinomycetota</taxon>
        <taxon>Actinomycetes</taxon>
        <taxon>Streptosporangiales</taxon>
        <taxon>Nocardiopsidaceae</taxon>
        <taxon>Halostreptopolyspora</taxon>
    </lineage>
</organism>
<dbReference type="PROSITE" id="PS50850">
    <property type="entry name" value="MFS"/>
    <property type="match status" value="1"/>
</dbReference>
<feature type="transmembrane region" description="Helical" evidence="6">
    <location>
        <begin position="95"/>
        <end position="113"/>
    </location>
</feature>
<name>A0A3N0EHY2_9ACTN</name>
<evidence type="ECO:0000256" key="3">
    <source>
        <dbReference type="ARBA" id="ARBA00022692"/>
    </source>
</evidence>
<keyword evidence="9" id="KW-1185">Reference proteome</keyword>
<dbReference type="InterPro" id="IPR050189">
    <property type="entry name" value="MFS_Efflux_Transporters"/>
</dbReference>
<dbReference type="InterPro" id="IPR020846">
    <property type="entry name" value="MFS_dom"/>
</dbReference>
<reference evidence="8 9" key="1">
    <citation type="submission" date="2018-11" db="EMBL/GenBank/DDBJ databases">
        <title>The genome draft of YIM 96095.</title>
        <authorList>
            <person name="Tang S.-K."/>
            <person name="Chunyu W.-X."/>
            <person name="Feng Y.-Z."/>
        </authorList>
    </citation>
    <scope>NUCLEOTIDE SEQUENCE [LARGE SCALE GENOMIC DNA]</scope>
    <source>
        <strain evidence="8 9">YIM 96095</strain>
    </source>
</reference>
<comment type="subcellular location">
    <subcellularLocation>
        <location evidence="1">Cell membrane</location>
        <topology evidence="1">Multi-pass membrane protein</topology>
    </subcellularLocation>
</comment>
<feature type="transmembrane region" description="Helical" evidence="6">
    <location>
        <begin position="320"/>
        <end position="343"/>
    </location>
</feature>
<dbReference type="Pfam" id="PF07690">
    <property type="entry name" value="MFS_1"/>
    <property type="match status" value="1"/>
</dbReference>
<keyword evidence="3 6" id="KW-0812">Transmembrane</keyword>
<feature type="transmembrane region" description="Helical" evidence="6">
    <location>
        <begin position="29"/>
        <end position="53"/>
    </location>
</feature>
<feature type="transmembrane region" description="Helical" evidence="6">
    <location>
        <begin position="65"/>
        <end position="88"/>
    </location>
</feature>